<evidence type="ECO:0000313" key="2">
    <source>
        <dbReference type="Proteomes" id="UP000051952"/>
    </source>
</evidence>
<protein>
    <submittedName>
        <fullName evidence="1">Transmembrane protein, putative</fullName>
    </submittedName>
</protein>
<dbReference type="VEuPathDB" id="TriTrypDB:BSAL_93280"/>
<organism evidence="1 2">
    <name type="scientific">Bodo saltans</name>
    <name type="common">Flagellated protozoan</name>
    <dbReference type="NCBI Taxonomy" id="75058"/>
    <lineage>
        <taxon>Eukaryota</taxon>
        <taxon>Discoba</taxon>
        <taxon>Euglenozoa</taxon>
        <taxon>Kinetoplastea</taxon>
        <taxon>Metakinetoplastina</taxon>
        <taxon>Eubodonida</taxon>
        <taxon>Bodonidae</taxon>
        <taxon>Bodo</taxon>
    </lineage>
</organism>
<evidence type="ECO:0000313" key="1">
    <source>
        <dbReference type="EMBL" id="CUG86466.1"/>
    </source>
</evidence>
<accession>A0A0S4JDP0</accession>
<name>A0A0S4JDP0_BODSA</name>
<keyword evidence="1" id="KW-0472">Membrane</keyword>
<keyword evidence="1" id="KW-0812">Transmembrane</keyword>
<gene>
    <name evidence="1" type="ORF">BSAL_93280</name>
</gene>
<dbReference type="EMBL" id="CYKH01001311">
    <property type="protein sequence ID" value="CUG86466.1"/>
    <property type="molecule type" value="Genomic_DNA"/>
</dbReference>
<reference evidence="2" key="1">
    <citation type="submission" date="2015-09" db="EMBL/GenBank/DDBJ databases">
        <authorList>
            <consortium name="Pathogen Informatics"/>
        </authorList>
    </citation>
    <scope>NUCLEOTIDE SEQUENCE [LARGE SCALE GENOMIC DNA]</scope>
    <source>
        <strain evidence="2">Lake Konstanz</strain>
    </source>
</reference>
<sequence length="425" mass="47922">MSAVQKPVIGLVVASVVVALFFSVSDRTQIFDLKTVVELPPRVTVGGCVNRSFPLQNGGFVRHNESHIIILAVKGTDVQQLHENMTCLRREVVHIVIEVRVDPEMWSSFDEQQITAVTWSKMAVVPYHSLYLPGGIFGQHAILTDFAARRGIRDAQLRTHLVDPLKYGRQLPPMSTVFYKLLFLGTYPTTGMRDGDALWNSGTLIFMPNAVMKRQFWSLPMDNTISLLRKSLYERFGTPQAASNRYLLLEPRQYSHHPNRRQFRGYRPQVMNAILSMTRANNLSLDKPNFKALTFRQQWNVVTSHTRMIVSEGSFSVWVPFLRKDAVCLMIYDHYGTGWHIPHVHLPVALLGTNQNIKMVFVSIESSSAPSSAFFETELFQNVAPQVRVVTVPSNVTFAARLLTEGGGKNTSRFTLENGGAVFRG</sequence>
<keyword evidence="2" id="KW-1185">Reference proteome</keyword>
<proteinExistence type="predicted"/>
<dbReference type="Proteomes" id="UP000051952">
    <property type="component" value="Unassembled WGS sequence"/>
</dbReference>
<dbReference type="AlphaFoldDB" id="A0A0S4JDP0"/>